<organism evidence="1 2">
    <name type="scientific">Rhabditophanes sp. KR3021</name>
    <dbReference type="NCBI Taxonomy" id="114890"/>
    <lineage>
        <taxon>Eukaryota</taxon>
        <taxon>Metazoa</taxon>
        <taxon>Ecdysozoa</taxon>
        <taxon>Nematoda</taxon>
        <taxon>Chromadorea</taxon>
        <taxon>Rhabditida</taxon>
        <taxon>Tylenchina</taxon>
        <taxon>Panagrolaimomorpha</taxon>
        <taxon>Strongyloidoidea</taxon>
        <taxon>Alloionematidae</taxon>
        <taxon>Rhabditophanes</taxon>
    </lineage>
</organism>
<proteinExistence type="predicted"/>
<protein>
    <submittedName>
        <fullName evidence="2">Protein TALPID3</fullName>
    </submittedName>
</protein>
<accession>A0AC35U1X5</accession>
<sequence>MKASNVSSCESMNSLMDEMDIYRTVSPTMSQLSIPTSPHSGMVSIVEQEMMASAGNPLEEKETTIVRDSEITKDDVKSFAEPQLKERDSHIVLEPIPNPPENIQLFDKKSLIPKIVFQGTTNQEIISDQKVMKNKLLADLIEKVPKIPAVDEI</sequence>
<evidence type="ECO:0000313" key="2">
    <source>
        <dbReference type="WBParaSite" id="RSKR_0000656100.1"/>
    </source>
</evidence>
<evidence type="ECO:0000313" key="1">
    <source>
        <dbReference type="Proteomes" id="UP000095286"/>
    </source>
</evidence>
<reference evidence="2" key="1">
    <citation type="submission" date="2016-11" db="UniProtKB">
        <authorList>
            <consortium name="WormBaseParasite"/>
        </authorList>
    </citation>
    <scope>IDENTIFICATION</scope>
    <source>
        <strain evidence="2">KR3021</strain>
    </source>
</reference>
<dbReference type="WBParaSite" id="RSKR_0000656100.1">
    <property type="protein sequence ID" value="RSKR_0000656100.1"/>
    <property type="gene ID" value="RSKR_0000656100"/>
</dbReference>
<dbReference type="Proteomes" id="UP000095286">
    <property type="component" value="Unplaced"/>
</dbReference>
<name>A0AC35U1X5_9BILA</name>